<dbReference type="HOGENOM" id="CLU_096483_0_0_10"/>
<accession>A0A0F5IUK2</accession>
<evidence type="ECO:0008006" key="3">
    <source>
        <dbReference type="Google" id="ProtNLM"/>
    </source>
</evidence>
<dbReference type="EMBL" id="AQHV01000021">
    <property type="protein sequence ID" value="KKB48965.1"/>
    <property type="molecule type" value="Genomic_DNA"/>
</dbReference>
<sequence>MPALAFALCTASVAQDYQAIFEKEWIEAKKYTTRQKEIWEVVFSEFGLPVELAAAVVFPELLRYSALQNLMETVAIKALYLQGGTRGADFSIGRFQMKPSFAEALEHDWMQIPLRHEYEIYFDLADNVYARRARIRRLDNPEWQCIYLALFLKLLYRRFPELAEETATGQVRFCATAYNGSFRDSYEEIRRRAGRRFYHTDFMPTAATVYYSYSDIAVSYYKKTNGDRFW</sequence>
<protein>
    <recommendedName>
        <fullName evidence="3">Transglycosylase SLT domain-containing protein</fullName>
    </recommendedName>
</protein>
<evidence type="ECO:0000313" key="1">
    <source>
        <dbReference type="EMBL" id="KKB48965.1"/>
    </source>
</evidence>
<gene>
    <name evidence="1" type="ORF">HMPREF1535_04194</name>
</gene>
<proteinExistence type="predicted"/>
<dbReference type="AlphaFoldDB" id="A0A0F5IUK2"/>
<name>A0A0F5IUK2_9BACT</name>
<organism evidence="1 2">
    <name type="scientific">Parabacteroides goldsteinii DSM 19448 = WAL 12034</name>
    <dbReference type="NCBI Taxonomy" id="927665"/>
    <lineage>
        <taxon>Bacteria</taxon>
        <taxon>Pseudomonadati</taxon>
        <taxon>Bacteroidota</taxon>
        <taxon>Bacteroidia</taxon>
        <taxon>Bacteroidales</taxon>
        <taxon>Tannerellaceae</taxon>
        <taxon>Parabacteroides</taxon>
    </lineage>
</organism>
<evidence type="ECO:0000313" key="2">
    <source>
        <dbReference type="Proteomes" id="UP000033047"/>
    </source>
</evidence>
<reference evidence="1 2" key="1">
    <citation type="submission" date="2013-04" db="EMBL/GenBank/DDBJ databases">
        <title>The Genome Sequence of Parabacteroides goldsteinii DSM 19448.</title>
        <authorList>
            <consortium name="The Broad Institute Genomics Platform"/>
            <person name="Earl A."/>
            <person name="Ward D."/>
            <person name="Feldgarden M."/>
            <person name="Gevers D."/>
            <person name="Martens E."/>
            <person name="Sakamoto M."/>
            <person name="Benno Y."/>
            <person name="Song Y."/>
            <person name="Liu C."/>
            <person name="Lee J."/>
            <person name="Bolanos M."/>
            <person name="Vaisanen M.L."/>
            <person name="Finegold S.M."/>
            <person name="Walker B."/>
            <person name="Young S."/>
            <person name="Zeng Q."/>
            <person name="Gargeya S."/>
            <person name="Fitzgerald M."/>
            <person name="Haas B."/>
            <person name="Abouelleil A."/>
            <person name="Allen A.W."/>
            <person name="Alvarado L."/>
            <person name="Arachchi H.M."/>
            <person name="Berlin A.M."/>
            <person name="Chapman S.B."/>
            <person name="Gainer-Dewar J."/>
            <person name="Goldberg J."/>
            <person name="Griggs A."/>
            <person name="Gujja S."/>
            <person name="Hansen M."/>
            <person name="Howarth C."/>
            <person name="Imamovic A."/>
            <person name="Ireland A."/>
            <person name="Larimer J."/>
            <person name="McCowan C."/>
            <person name="Murphy C."/>
            <person name="Pearson M."/>
            <person name="Poon T.W."/>
            <person name="Priest M."/>
            <person name="Roberts A."/>
            <person name="Saif S."/>
            <person name="Shea T."/>
            <person name="Sisk P."/>
            <person name="Sykes S."/>
            <person name="Wortman J."/>
            <person name="Nusbaum C."/>
            <person name="Birren B."/>
        </authorList>
    </citation>
    <scope>NUCLEOTIDE SEQUENCE [LARGE SCALE GENOMIC DNA]</scope>
    <source>
        <strain evidence="1 2">DSM 19448</strain>
    </source>
</reference>
<dbReference type="PATRIC" id="fig|927665.4.peg.4309"/>
<dbReference type="Proteomes" id="UP000033047">
    <property type="component" value="Unassembled WGS sequence"/>
</dbReference>
<comment type="caution">
    <text evidence="1">The sequence shown here is derived from an EMBL/GenBank/DDBJ whole genome shotgun (WGS) entry which is preliminary data.</text>
</comment>
<dbReference type="STRING" id="927665.HMPREF1535_04194"/>